<feature type="chain" id="PRO_5047130929" evidence="7">
    <location>
        <begin position="28"/>
        <end position="1378"/>
    </location>
</feature>
<keyword evidence="7" id="KW-0732">Signal</keyword>
<keyword evidence="3 5" id="KW-0378">Hydrolase</keyword>
<dbReference type="Pfam" id="PF16640">
    <property type="entry name" value="Big_3_5"/>
    <property type="match status" value="2"/>
</dbReference>
<dbReference type="Proteomes" id="UP000661894">
    <property type="component" value="Unassembled WGS sequence"/>
</dbReference>
<dbReference type="Gene3D" id="2.60.40.10">
    <property type="entry name" value="Immunoglobulins"/>
    <property type="match status" value="3"/>
</dbReference>
<feature type="active site" description="Charge relay system" evidence="5">
    <location>
        <position position="263"/>
    </location>
</feature>
<dbReference type="InterPro" id="IPR034213">
    <property type="entry name" value="S8_Vpr-like"/>
</dbReference>
<dbReference type="InterPro" id="IPR023828">
    <property type="entry name" value="Peptidase_S8_Ser-AS"/>
</dbReference>
<dbReference type="PROSITE" id="PS51892">
    <property type="entry name" value="SUBTILASE"/>
    <property type="match status" value="1"/>
</dbReference>
<dbReference type="PANTHER" id="PTHR43806:SF11">
    <property type="entry name" value="CEREVISIN-RELATED"/>
    <property type="match status" value="1"/>
</dbReference>
<feature type="domain" description="Bacterial Ig-like" evidence="9">
    <location>
        <begin position="1197"/>
        <end position="1283"/>
    </location>
</feature>
<protein>
    <submittedName>
        <fullName evidence="10">S8 family serine peptidase</fullName>
    </submittedName>
</protein>
<gene>
    <name evidence="10" type="ORF">H9624_07095</name>
</gene>
<dbReference type="RefSeq" id="WP_286010905.1">
    <property type="nucleotide sequence ID" value="NZ_JACSPO010000002.1"/>
</dbReference>
<evidence type="ECO:0000256" key="6">
    <source>
        <dbReference type="RuleBase" id="RU003355"/>
    </source>
</evidence>
<feature type="active site" description="Charge relay system" evidence="5">
    <location>
        <position position="610"/>
    </location>
</feature>
<dbReference type="SUPFAM" id="SSF52743">
    <property type="entry name" value="Subtilisin-like"/>
    <property type="match status" value="1"/>
</dbReference>
<dbReference type="InterPro" id="IPR022398">
    <property type="entry name" value="Peptidase_S8_His-AS"/>
</dbReference>
<dbReference type="InterPro" id="IPR015500">
    <property type="entry name" value="Peptidase_S8_subtilisin-rel"/>
</dbReference>
<sequence length="1378" mass="139342">MRRSLTAATSALVLGAVGVLGAVPASADPASPEPLPSLDLPDKVGETLRAAEGTVTAFVRLDAPSALDVVESGGSTSEAGEAVEDVESLAEDVVPAEAGARARSAGPQRVSVTSTLVAGTIVTGDAAQVRELAESDDVVSVALVPLKEPRNKGVDLFTRAAEVWESYGETGEGVRIGIIDTGVDYTHADFGGPGTAEAYAAAYGEDGTAPAPEGTFDGAKLLGGYDFAGTLYDASGRLPGSTTVPQPDPNPIDGLYTRDHGGHGTHVAGSAAGYGVTAEGDTFRGDYGDLEDISDWKVGPGAAPEAGIYALKVFGDYGGSTGVTINALEWAADPDGDLDFSDRLDIVNLSLGGDAAPVDDPENLFVDRLSDLGTLSVMAAGNAGDVTDIGGSPGNASTALSVANSVSDTMTYDAVEVVGAADESLLGRHAAQNTVSYAGSEDAEGPVVHLGEGVDGCEPLTEYAEQIAGAIVWLDWDDNDNTRACGSGARWANATAAGAAGVLIGTENAIFTAGIAGDAETPGAQLTAAATDLLLPEIQAGTLSVRLGPSYRDATFVTDESVADLLNPGSSRGAHGSLGVVKPDVAAPGTRISSAAAGAGTMAHTLSGTSMASPHVAGIAALVRAANPGWSPQEVKAGIMNTATNPVYSQPGPGGPVYGPERVGAGRVDAVAAVGTGVIAYDSSAPDGVSVAFGVVDVGAETVTVRRTVTVENLENRGPVVLRPTFEAATTTGGATITATPSSVTVPPGRSRTVTVTLTADPTTLARDIDPTQSADSGVGVPREYVAALSGQLVLEPPRPGTGPTLHVPVHAAPRLVSDLAAQPVEFASADALTAPLALTGRHVNSGGWTSLTSVLELVATSPRLEDADADLTSPSQVAAGDIRYVGAMSTAPRLVEAGYDPALGYLGIGIAVQGEWPTLGTTTVPVIDTDVTGDGIPDIQTAVQKLDPTLDVTIAYTYDYWTGQPYSQSAVNGAWGDTDTTVYDNNVLVAPIPLSLFRPGVVPTFSVWTFSQYAPNGLNIVDGVEPFTYDPFAPDLWTSGGVLNDVFDPSGTDVTVHRTPEAGADAGPLLVLHSHNADGARAQVVDVTVPEVVAVPTTTTLTVDGEPAVGSEVTLTATVEPAGASGTVSFRDGDAELATATVEDGTATAVVTLGAGTRTLSVAFTPDAPQWEASVSAPFTVEVGQAASTTSLRLARSLATYGTETTATVTVDVTGAAPSGTVELRRDGEVVATGELAVDGSRGTATVTLPRDLAAGGHRLTAVYAGSADVAGSTSRAATYVVLPALPRVDIDAESRVPRGSSPQVGVEVLGRGGAPVPTGSVTVTAGFRVIDRVQLDEEGGATVQLPPVRFLTILTATYGGDAGYLPGIDLATITPR</sequence>
<comment type="similarity">
    <text evidence="1 5 6">Belongs to the peptidase S8 family.</text>
</comment>
<evidence type="ECO:0000256" key="5">
    <source>
        <dbReference type="PROSITE-ProRule" id="PRU01240"/>
    </source>
</evidence>
<dbReference type="PROSITE" id="PS00136">
    <property type="entry name" value="SUBTILASE_ASP"/>
    <property type="match status" value="1"/>
</dbReference>
<dbReference type="Gene3D" id="3.40.50.200">
    <property type="entry name" value="Peptidase S8/S53 domain"/>
    <property type="match status" value="2"/>
</dbReference>
<reference evidence="10 11" key="1">
    <citation type="submission" date="2020-08" db="EMBL/GenBank/DDBJ databases">
        <title>A Genomic Blueprint of the Chicken Gut Microbiome.</title>
        <authorList>
            <person name="Gilroy R."/>
            <person name="Ravi A."/>
            <person name="Getino M."/>
            <person name="Pursley I."/>
            <person name="Horton D.L."/>
            <person name="Alikhan N.-F."/>
            <person name="Baker D."/>
            <person name="Gharbi K."/>
            <person name="Hall N."/>
            <person name="Watson M."/>
            <person name="Adriaenssens E.M."/>
            <person name="Foster-Nyarko E."/>
            <person name="Jarju S."/>
            <person name="Secka A."/>
            <person name="Antonio M."/>
            <person name="Oren A."/>
            <person name="Chaudhuri R."/>
            <person name="La Ragione R.M."/>
            <person name="Hildebrand F."/>
            <person name="Pallen M.J."/>
        </authorList>
    </citation>
    <scope>NUCLEOTIDE SEQUENCE [LARGE SCALE GENOMIC DNA]</scope>
    <source>
        <strain evidence="10 11">Sa1BUA1</strain>
    </source>
</reference>
<evidence type="ECO:0000256" key="1">
    <source>
        <dbReference type="ARBA" id="ARBA00011073"/>
    </source>
</evidence>
<evidence type="ECO:0000259" key="8">
    <source>
        <dbReference type="Pfam" id="PF00082"/>
    </source>
</evidence>
<dbReference type="PRINTS" id="PR00723">
    <property type="entry name" value="SUBTILISIN"/>
</dbReference>
<dbReference type="InterPro" id="IPR013783">
    <property type="entry name" value="Ig-like_fold"/>
</dbReference>
<accession>A0ABR8Z2D1</accession>
<name>A0ABR8Z2D1_9MICO</name>
<dbReference type="InterPro" id="IPR050131">
    <property type="entry name" value="Peptidase_S8_subtilisin-like"/>
</dbReference>
<feature type="domain" description="Peptidase S8/S53" evidence="8">
    <location>
        <begin position="171"/>
        <end position="645"/>
    </location>
</feature>
<proteinExistence type="inferred from homology"/>
<dbReference type="PROSITE" id="PS00138">
    <property type="entry name" value="SUBTILASE_SER"/>
    <property type="match status" value="1"/>
</dbReference>
<feature type="domain" description="Bacterial Ig-like" evidence="9">
    <location>
        <begin position="1107"/>
        <end position="1184"/>
    </location>
</feature>
<dbReference type="PANTHER" id="PTHR43806">
    <property type="entry name" value="PEPTIDASE S8"/>
    <property type="match status" value="1"/>
</dbReference>
<evidence type="ECO:0000256" key="2">
    <source>
        <dbReference type="ARBA" id="ARBA00022670"/>
    </source>
</evidence>
<dbReference type="PROSITE" id="PS00137">
    <property type="entry name" value="SUBTILASE_HIS"/>
    <property type="match status" value="1"/>
</dbReference>
<organism evidence="10 11">
    <name type="scientific">Oceanitalea stevensii</name>
    <dbReference type="NCBI Taxonomy" id="2763072"/>
    <lineage>
        <taxon>Bacteria</taxon>
        <taxon>Bacillati</taxon>
        <taxon>Actinomycetota</taxon>
        <taxon>Actinomycetes</taxon>
        <taxon>Micrococcales</taxon>
        <taxon>Bogoriellaceae</taxon>
        <taxon>Georgenia</taxon>
    </lineage>
</organism>
<feature type="active site" description="Charge relay system" evidence="5">
    <location>
        <position position="180"/>
    </location>
</feature>
<evidence type="ECO:0000256" key="4">
    <source>
        <dbReference type="ARBA" id="ARBA00022825"/>
    </source>
</evidence>
<dbReference type="InterPro" id="IPR032109">
    <property type="entry name" value="Big_3_5"/>
</dbReference>
<evidence type="ECO:0000259" key="9">
    <source>
        <dbReference type="Pfam" id="PF16640"/>
    </source>
</evidence>
<comment type="caution">
    <text evidence="10">The sequence shown here is derived from an EMBL/GenBank/DDBJ whole genome shotgun (WGS) entry which is preliminary data.</text>
</comment>
<evidence type="ECO:0000313" key="10">
    <source>
        <dbReference type="EMBL" id="MBD8062086.1"/>
    </source>
</evidence>
<keyword evidence="4 5" id="KW-0720">Serine protease</keyword>
<feature type="signal peptide" evidence="7">
    <location>
        <begin position="1"/>
        <end position="27"/>
    </location>
</feature>
<dbReference type="InterPro" id="IPR000209">
    <property type="entry name" value="Peptidase_S8/S53_dom"/>
</dbReference>
<evidence type="ECO:0000256" key="3">
    <source>
        <dbReference type="ARBA" id="ARBA00022801"/>
    </source>
</evidence>
<keyword evidence="2 5" id="KW-0645">Protease</keyword>
<dbReference type="EMBL" id="JACSPO010000002">
    <property type="protein sequence ID" value="MBD8062086.1"/>
    <property type="molecule type" value="Genomic_DNA"/>
</dbReference>
<dbReference type="CDD" id="cd07474">
    <property type="entry name" value="Peptidases_S8_subtilisin_Vpr-like"/>
    <property type="match status" value="1"/>
</dbReference>
<keyword evidence="11" id="KW-1185">Reference proteome</keyword>
<dbReference type="InterPro" id="IPR036852">
    <property type="entry name" value="Peptidase_S8/S53_dom_sf"/>
</dbReference>
<dbReference type="InterPro" id="IPR023827">
    <property type="entry name" value="Peptidase_S8_Asp-AS"/>
</dbReference>
<dbReference type="Pfam" id="PF00082">
    <property type="entry name" value="Peptidase_S8"/>
    <property type="match status" value="1"/>
</dbReference>
<evidence type="ECO:0000256" key="7">
    <source>
        <dbReference type="SAM" id="SignalP"/>
    </source>
</evidence>
<evidence type="ECO:0000313" key="11">
    <source>
        <dbReference type="Proteomes" id="UP000661894"/>
    </source>
</evidence>